<organism evidence="2 3">
    <name type="scientific">Granulicella rosea</name>
    <dbReference type="NCBI Taxonomy" id="474952"/>
    <lineage>
        <taxon>Bacteria</taxon>
        <taxon>Pseudomonadati</taxon>
        <taxon>Acidobacteriota</taxon>
        <taxon>Terriglobia</taxon>
        <taxon>Terriglobales</taxon>
        <taxon>Acidobacteriaceae</taxon>
        <taxon>Granulicella</taxon>
    </lineage>
</organism>
<keyword evidence="1" id="KW-0812">Transmembrane</keyword>
<keyword evidence="1" id="KW-1133">Transmembrane helix</keyword>
<feature type="transmembrane region" description="Helical" evidence="1">
    <location>
        <begin position="35"/>
        <end position="58"/>
    </location>
</feature>
<evidence type="ECO:0000313" key="3">
    <source>
        <dbReference type="Proteomes" id="UP000198356"/>
    </source>
</evidence>
<sequence>MLLINFKFFANERRNPVNFIFVIGNNSKTQLIGDLIETLVVLSLCFIFHLLGFFYSIANRVNSNVSMIQNLFNERVHFLAERLQHGFFY</sequence>
<dbReference type="EMBL" id="FZOU01000004">
    <property type="protein sequence ID" value="SNT07663.1"/>
    <property type="molecule type" value="Genomic_DNA"/>
</dbReference>
<evidence type="ECO:0000313" key="2">
    <source>
        <dbReference type="EMBL" id="SNT07663.1"/>
    </source>
</evidence>
<dbReference type="AlphaFoldDB" id="A0A239JQM2"/>
<evidence type="ECO:0000256" key="1">
    <source>
        <dbReference type="SAM" id="Phobius"/>
    </source>
</evidence>
<name>A0A239JQM2_9BACT</name>
<protein>
    <submittedName>
        <fullName evidence="2">Uncharacterized protein</fullName>
    </submittedName>
</protein>
<reference evidence="2 3" key="1">
    <citation type="submission" date="2017-06" db="EMBL/GenBank/DDBJ databases">
        <authorList>
            <person name="Kim H.J."/>
            <person name="Triplett B.A."/>
        </authorList>
    </citation>
    <scope>NUCLEOTIDE SEQUENCE [LARGE SCALE GENOMIC DNA]</scope>
    <source>
        <strain evidence="2 3">DSM 18704</strain>
    </source>
</reference>
<dbReference type="Proteomes" id="UP000198356">
    <property type="component" value="Unassembled WGS sequence"/>
</dbReference>
<gene>
    <name evidence="2" type="ORF">SAMN05421770_10459</name>
</gene>
<accession>A0A239JQM2</accession>
<proteinExistence type="predicted"/>
<keyword evidence="3" id="KW-1185">Reference proteome</keyword>
<keyword evidence="1" id="KW-0472">Membrane</keyword>